<keyword evidence="14 15" id="KW-0472">Membrane</keyword>
<keyword evidence="5" id="KW-0997">Cell inner membrane</keyword>
<evidence type="ECO:0000313" key="18">
    <source>
        <dbReference type="EMBL" id="GAO39192.1"/>
    </source>
</evidence>
<evidence type="ECO:0000259" key="16">
    <source>
        <dbReference type="PROSITE" id="PS50109"/>
    </source>
</evidence>
<evidence type="ECO:0000256" key="13">
    <source>
        <dbReference type="ARBA" id="ARBA00023012"/>
    </source>
</evidence>
<keyword evidence="8 15" id="KW-0812">Transmembrane</keyword>
<evidence type="ECO:0000256" key="2">
    <source>
        <dbReference type="ARBA" id="ARBA00004429"/>
    </source>
</evidence>
<dbReference type="SUPFAM" id="SSF47384">
    <property type="entry name" value="Homodimeric domain of signal transducing histidine kinase"/>
    <property type="match status" value="1"/>
</dbReference>
<dbReference type="InterPro" id="IPR005467">
    <property type="entry name" value="His_kinase_dom"/>
</dbReference>
<comment type="caution">
    <text evidence="18">The sequence shown here is derived from an EMBL/GenBank/DDBJ whole genome shotgun (WGS) entry which is preliminary data.</text>
</comment>
<keyword evidence="10 18" id="KW-0418">Kinase</keyword>
<keyword evidence="12 15" id="KW-1133">Transmembrane helix</keyword>
<evidence type="ECO:0000256" key="11">
    <source>
        <dbReference type="ARBA" id="ARBA00022840"/>
    </source>
</evidence>
<dbReference type="SMART" id="SM00304">
    <property type="entry name" value="HAMP"/>
    <property type="match status" value="1"/>
</dbReference>
<sequence>MSRLRPSPGLIGRLIAILLLTMLVEFGISTLFYERASQFSVRDDEARRLAEHLVIAERLLGERAPPERPSLAAELTTDRYLVRWSPAPPQTPAIAPSLDGMRRQVLAWEPGLSENAMTLWLASPGRRPMIAGMLRLPDGSWMAFQTLHALDGLNLGAERVLLALIPALGLMLVGGLLVRLALKPLQSLAVAADRVGHGGEAQVPEQGPREVATVIRAFNRMQARIHQLIANRTQALAAVGHDFRTPLARLRLRAEGVADDATRTAIEADIAEMEAMTDSLLAYLGGENDPEAPIASDIAILCATLADDASDRGYDVAYEGPVHLEAKVRPLGLKRAVSNLIDNAIHHGNRIVVRVIEDRQTITIAVEDDGPGLPEDRMADVLQPFVRLESARPRDTVGFGLGLPIVARAVEREGGELRLGNRPEGGLKAEIVLKRR</sequence>
<dbReference type="Gene3D" id="1.10.287.130">
    <property type="match status" value="1"/>
</dbReference>
<dbReference type="InterPro" id="IPR003594">
    <property type="entry name" value="HATPase_dom"/>
</dbReference>
<evidence type="ECO:0000256" key="14">
    <source>
        <dbReference type="ARBA" id="ARBA00023136"/>
    </source>
</evidence>
<evidence type="ECO:0000256" key="3">
    <source>
        <dbReference type="ARBA" id="ARBA00012438"/>
    </source>
</evidence>
<evidence type="ECO:0000256" key="9">
    <source>
        <dbReference type="ARBA" id="ARBA00022741"/>
    </source>
</evidence>
<evidence type="ECO:0000256" key="5">
    <source>
        <dbReference type="ARBA" id="ARBA00022519"/>
    </source>
</evidence>
<dbReference type="InterPro" id="IPR003661">
    <property type="entry name" value="HisK_dim/P_dom"/>
</dbReference>
<dbReference type="Pfam" id="PF02518">
    <property type="entry name" value="HATPase_c"/>
    <property type="match status" value="1"/>
</dbReference>
<dbReference type="GO" id="GO:0005886">
    <property type="term" value="C:plasma membrane"/>
    <property type="evidence" value="ECO:0007669"/>
    <property type="project" value="UniProtKB-SubCell"/>
</dbReference>
<dbReference type="PANTHER" id="PTHR44936">
    <property type="entry name" value="SENSOR PROTEIN CREC"/>
    <property type="match status" value="1"/>
</dbReference>
<evidence type="ECO:0000256" key="4">
    <source>
        <dbReference type="ARBA" id="ARBA00022475"/>
    </source>
</evidence>
<keyword evidence="7" id="KW-0808">Transferase</keyword>
<dbReference type="SUPFAM" id="SSF55874">
    <property type="entry name" value="ATPase domain of HSP90 chaperone/DNA topoisomerase II/histidine kinase"/>
    <property type="match status" value="1"/>
</dbReference>
<dbReference type="GO" id="GO:0000155">
    <property type="term" value="F:phosphorelay sensor kinase activity"/>
    <property type="evidence" value="ECO:0007669"/>
    <property type="project" value="InterPro"/>
</dbReference>
<dbReference type="InterPro" id="IPR036890">
    <property type="entry name" value="HATPase_C_sf"/>
</dbReference>
<feature type="transmembrane region" description="Helical" evidence="15">
    <location>
        <begin position="12"/>
        <end position="33"/>
    </location>
</feature>
<evidence type="ECO:0000256" key="7">
    <source>
        <dbReference type="ARBA" id="ARBA00022679"/>
    </source>
</evidence>
<dbReference type="CDD" id="cd06225">
    <property type="entry name" value="HAMP"/>
    <property type="match status" value="1"/>
</dbReference>
<evidence type="ECO:0000256" key="8">
    <source>
        <dbReference type="ARBA" id="ARBA00022692"/>
    </source>
</evidence>
<dbReference type="InterPro" id="IPR050980">
    <property type="entry name" value="2C_sensor_his_kinase"/>
</dbReference>
<protein>
    <recommendedName>
        <fullName evidence="3">histidine kinase</fullName>
        <ecNumber evidence="3">2.7.13.3</ecNumber>
    </recommendedName>
</protein>
<dbReference type="InterPro" id="IPR003660">
    <property type="entry name" value="HAMP_dom"/>
</dbReference>
<dbReference type="InterPro" id="IPR004358">
    <property type="entry name" value="Sig_transdc_His_kin-like_C"/>
</dbReference>
<dbReference type="RefSeq" id="WP_046348024.1">
    <property type="nucleotide sequence ID" value="NZ_BBWU01000028.1"/>
</dbReference>
<evidence type="ECO:0000313" key="19">
    <source>
        <dbReference type="Proteomes" id="UP000033202"/>
    </source>
</evidence>
<dbReference type="Proteomes" id="UP000033202">
    <property type="component" value="Unassembled WGS sequence"/>
</dbReference>
<evidence type="ECO:0000256" key="10">
    <source>
        <dbReference type="ARBA" id="ARBA00022777"/>
    </source>
</evidence>
<comment type="catalytic activity">
    <reaction evidence="1">
        <text>ATP + protein L-histidine = ADP + protein N-phospho-L-histidine.</text>
        <dbReference type="EC" id="2.7.13.3"/>
    </reaction>
</comment>
<organism evidence="18 19">
    <name type="scientific">Sphingomonas changbaiensis NBRC 104936</name>
    <dbReference type="NCBI Taxonomy" id="1219043"/>
    <lineage>
        <taxon>Bacteria</taxon>
        <taxon>Pseudomonadati</taxon>
        <taxon>Pseudomonadota</taxon>
        <taxon>Alphaproteobacteria</taxon>
        <taxon>Sphingomonadales</taxon>
        <taxon>Sphingomonadaceae</taxon>
        <taxon>Sphingomonas</taxon>
    </lineage>
</organism>
<dbReference type="CDD" id="cd00075">
    <property type="entry name" value="HATPase"/>
    <property type="match status" value="1"/>
</dbReference>
<keyword evidence="13" id="KW-0902">Two-component regulatory system</keyword>
<evidence type="ECO:0000256" key="15">
    <source>
        <dbReference type="SAM" id="Phobius"/>
    </source>
</evidence>
<feature type="transmembrane region" description="Helical" evidence="15">
    <location>
        <begin position="160"/>
        <end position="182"/>
    </location>
</feature>
<evidence type="ECO:0000256" key="6">
    <source>
        <dbReference type="ARBA" id="ARBA00022553"/>
    </source>
</evidence>
<evidence type="ECO:0000256" key="1">
    <source>
        <dbReference type="ARBA" id="ARBA00000085"/>
    </source>
</evidence>
<dbReference type="EMBL" id="BBWU01000028">
    <property type="protein sequence ID" value="GAO39192.1"/>
    <property type="molecule type" value="Genomic_DNA"/>
</dbReference>
<keyword evidence="11" id="KW-0067">ATP-binding</keyword>
<dbReference type="PRINTS" id="PR00344">
    <property type="entry name" value="BCTRLSENSOR"/>
</dbReference>
<dbReference type="InterPro" id="IPR036097">
    <property type="entry name" value="HisK_dim/P_sf"/>
</dbReference>
<comment type="subcellular location">
    <subcellularLocation>
        <location evidence="2">Cell inner membrane</location>
        <topology evidence="2">Multi-pass membrane protein</topology>
    </subcellularLocation>
</comment>
<dbReference type="STRING" id="1219043.SCH01S_28_00510"/>
<dbReference type="CDD" id="cd00082">
    <property type="entry name" value="HisKA"/>
    <property type="match status" value="1"/>
</dbReference>
<dbReference type="Gene3D" id="3.30.565.10">
    <property type="entry name" value="Histidine kinase-like ATPase, C-terminal domain"/>
    <property type="match status" value="1"/>
</dbReference>
<dbReference type="OrthoDB" id="9804645at2"/>
<dbReference type="Pfam" id="PF00672">
    <property type="entry name" value="HAMP"/>
    <property type="match status" value="1"/>
</dbReference>
<keyword evidence="4" id="KW-1003">Cell membrane</keyword>
<gene>
    <name evidence="18" type="ORF">SCH01S_28_00510</name>
</gene>
<feature type="domain" description="Histidine kinase" evidence="16">
    <location>
        <begin position="238"/>
        <end position="436"/>
    </location>
</feature>
<dbReference type="PANTHER" id="PTHR44936:SF5">
    <property type="entry name" value="SENSOR HISTIDINE KINASE ENVZ"/>
    <property type="match status" value="1"/>
</dbReference>
<accession>A0A0E9MN30</accession>
<evidence type="ECO:0000259" key="17">
    <source>
        <dbReference type="PROSITE" id="PS50885"/>
    </source>
</evidence>
<proteinExistence type="predicted"/>
<evidence type="ECO:0000256" key="12">
    <source>
        <dbReference type="ARBA" id="ARBA00022989"/>
    </source>
</evidence>
<keyword evidence="6" id="KW-0597">Phosphoprotein</keyword>
<dbReference type="EC" id="2.7.13.3" evidence="3"/>
<dbReference type="SMART" id="SM00387">
    <property type="entry name" value="HATPase_c"/>
    <property type="match status" value="1"/>
</dbReference>
<reference evidence="18 19" key="1">
    <citation type="submission" date="2015-04" db="EMBL/GenBank/DDBJ databases">
        <title>Whole genome shotgun sequence of Sphingomonas changbaiensis NBRC 104936.</title>
        <authorList>
            <person name="Katano-Makiyama Y."/>
            <person name="Hosoyama A."/>
            <person name="Hashimoto M."/>
            <person name="Noguchi M."/>
            <person name="Tsuchikane K."/>
            <person name="Ohji S."/>
            <person name="Yamazoe A."/>
            <person name="Ichikawa N."/>
            <person name="Kimura A."/>
            <person name="Fujita N."/>
        </authorList>
    </citation>
    <scope>NUCLEOTIDE SEQUENCE [LARGE SCALE GENOMIC DNA]</scope>
    <source>
        <strain evidence="18 19">NBRC 104936</strain>
    </source>
</reference>
<feature type="domain" description="HAMP" evidence="17">
    <location>
        <begin position="179"/>
        <end position="230"/>
    </location>
</feature>
<keyword evidence="9" id="KW-0547">Nucleotide-binding</keyword>
<dbReference type="GO" id="GO:0005524">
    <property type="term" value="F:ATP binding"/>
    <property type="evidence" value="ECO:0007669"/>
    <property type="project" value="UniProtKB-KW"/>
</dbReference>
<name>A0A0E9MN30_9SPHN</name>
<dbReference type="PROSITE" id="PS50885">
    <property type="entry name" value="HAMP"/>
    <property type="match status" value="1"/>
</dbReference>
<dbReference type="PROSITE" id="PS50109">
    <property type="entry name" value="HIS_KIN"/>
    <property type="match status" value="1"/>
</dbReference>
<keyword evidence="19" id="KW-1185">Reference proteome</keyword>
<dbReference type="AlphaFoldDB" id="A0A0E9MN30"/>